<dbReference type="OrthoDB" id="192887at2759"/>
<evidence type="ECO:0000256" key="6">
    <source>
        <dbReference type="ARBA" id="ARBA00022840"/>
    </source>
</evidence>
<evidence type="ECO:0000256" key="7">
    <source>
        <dbReference type="PROSITE-ProRule" id="PRU10141"/>
    </source>
</evidence>
<dbReference type="PROSITE" id="PS01351">
    <property type="entry name" value="MAPK"/>
    <property type="match status" value="1"/>
</dbReference>
<evidence type="ECO:0000256" key="9">
    <source>
        <dbReference type="RuleBase" id="RU361165"/>
    </source>
</evidence>
<dbReference type="SMART" id="SM00220">
    <property type="entry name" value="S_TKc"/>
    <property type="match status" value="1"/>
</dbReference>
<dbReference type="GO" id="GO:0005524">
    <property type="term" value="F:ATP binding"/>
    <property type="evidence" value="ECO:0007669"/>
    <property type="project" value="UniProtKB-UniRule"/>
</dbReference>
<dbReference type="PROSITE" id="PS00107">
    <property type="entry name" value="PROTEIN_KINASE_ATP"/>
    <property type="match status" value="1"/>
</dbReference>
<protein>
    <recommendedName>
        <fullName evidence="9">Mitogen-activated protein kinase</fullName>
        <ecNumber evidence="9">2.7.11.24</ecNumber>
    </recommendedName>
</protein>
<proteinExistence type="inferred from homology"/>
<keyword evidence="2 8" id="KW-0723">Serine/threonine-protein kinase</keyword>
<evidence type="ECO:0000256" key="8">
    <source>
        <dbReference type="RuleBase" id="RU000304"/>
    </source>
</evidence>
<dbReference type="SUPFAM" id="SSF56112">
    <property type="entry name" value="Protein kinase-like (PK-like)"/>
    <property type="match status" value="1"/>
</dbReference>
<dbReference type="PROSITE" id="PS50011">
    <property type="entry name" value="PROTEIN_KINASE_DOM"/>
    <property type="match status" value="1"/>
</dbReference>
<keyword evidence="6 7" id="KW-0067">ATP-binding</keyword>
<dbReference type="Proteomes" id="UP000036987">
    <property type="component" value="Unassembled WGS sequence"/>
</dbReference>
<dbReference type="AlphaFoldDB" id="A0A0K9NK72"/>
<dbReference type="InterPro" id="IPR008271">
    <property type="entry name" value="Ser/Thr_kinase_AS"/>
</dbReference>
<dbReference type="InterPro" id="IPR017441">
    <property type="entry name" value="Protein_kinase_ATP_BS"/>
</dbReference>
<keyword evidence="4 7" id="KW-0547">Nucleotide-binding</keyword>
<dbReference type="InterPro" id="IPR050117">
    <property type="entry name" value="MAPK"/>
</dbReference>
<feature type="binding site" evidence="7">
    <location>
        <position position="80"/>
    </location>
    <ligand>
        <name>ATP</name>
        <dbReference type="ChEBI" id="CHEBI:30616"/>
    </ligand>
</feature>
<organism evidence="12 13">
    <name type="scientific">Zostera marina</name>
    <name type="common">Eelgrass</name>
    <dbReference type="NCBI Taxonomy" id="29655"/>
    <lineage>
        <taxon>Eukaryota</taxon>
        <taxon>Viridiplantae</taxon>
        <taxon>Streptophyta</taxon>
        <taxon>Embryophyta</taxon>
        <taxon>Tracheophyta</taxon>
        <taxon>Spermatophyta</taxon>
        <taxon>Magnoliopsida</taxon>
        <taxon>Liliopsida</taxon>
        <taxon>Zosteraceae</taxon>
        <taxon>Zostera</taxon>
    </lineage>
</organism>
<feature type="region of interest" description="Disordered" evidence="10">
    <location>
        <begin position="337"/>
        <end position="357"/>
    </location>
</feature>
<sequence length="385" mass="44566">MDDAESAGSTDGLPGVVPPVQNLPAVFSSDGRFITFTIYEYQFVVTSKYKPPIMPVGKGAYGLVCSAHDYDRGTSVAIKKVSYVFDNETRAKRLLREIKLLSHMYHENIVTIRDVIPPPVRESFDDVYIAYELMDTDLHEIIQSQVLQEEHCKYFLYQLLRGLKYIHSANVIHRDLKPSNLLINSNCDLKICDFGLARVTSDTEFMSEYVVTRWYRAPELLLNSSEYTKPIDIWSVGCIYMEMTCRKPLFPGRDHAHQLRLQMELVGSPNTDDLEFLNESSRHYLHHVPSHVRKLFKQKFPHVLPKAIDLVEKMLIFDPRKRITVEAALEHPYLSSLHDKSDEPVSENQFEHSFDDSDMSMEQMKEAIYQEALFYNPDHRQQAPK</sequence>
<evidence type="ECO:0000256" key="4">
    <source>
        <dbReference type="ARBA" id="ARBA00022741"/>
    </source>
</evidence>
<dbReference type="STRING" id="29655.A0A0K9NK72"/>
<dbReference type="GO" id="GO:0035556">
    <property type="term" value="P:intracellular signal transduction"/>
    <property type="evidence" value="ECO:0000318"/>
    <property type="project" value="GO_Central"/>
</dbReference>
<dbReference type="EMBL" id="LFYR01002109">
    <property type="protein sequence ID" value="KMZ57151.1"/>
    <property type="molecule type" value="Genomic_DNA"/>
</dbReference>
<dbReference type="Gene3D" id="3.30.200.20">
    <property type="entry name" value="Phosphorylase Kinase, domain 1"/>
    <property type="match status" value="1"/>
</dbReference>
<comment type="cofactor">
    <cofactor evidence="9">
        <name>Mg(2+)</name>
        <dbReference type="ChEBI" id="CHEBI:18420"/>
    </cofactor>
</comment>
<feature type="domain" description="Protein kinase" evidence="11">
    <location>
        <begin position="50"/>
        <end position="334"/>
    </location>
</feature>
<dbReference type="PROSITE" id="PS00108">
    <property type="entry name" value="PROTEIN_KINASE_ST"/>
    <property type="match status" value="1"/>
</dbReference>
<evidence type="ECO:0000256" key="3">
    <source>
        <dbReference type="ARBA" id="ARBA00022679"/>
    </source>
</evidence>
<reference evidence="13" key="1">
    <citation type="journal article" date="2016" name="Nature">
        <title>The genome of the seagrass Zostera marina reveals angiosperm adaptation to the sea.</title>
        <authorList>
            <person name="Olsen J.L."/>
            <person name="Rouze P."/>
            <person name="Verhelst B."/>
            <person name="Lin Y.-C."/>
            <person name="Bayer T."/>
            <person name="Collen J."/>
            <person name="Dattolo E."/>
            <person name="De Paoli E."/>
            <person name="Dittami S."/>
            <person name="Maumus F."/>
            <person name="Michel G."/>
            <person name="Kersting A."/>
            <person name="Lauritano C."/>
            <person name="Lohaus R."/>
            <person name="Toepel M."/>
            <person name="Tonon T."/>
            <person name="Vanneste K."/>
            <person name="Amirebrahimi M."/>
            <person name="Brakel J."/>
            <person name="Bostroem C."/>
            <person name="Chovatia M."/>
            <person name="Grimwood J."/>
            <person name="Jenkins J.W."/>
            <person name="Jueterbock A."/>
            <person name="Mraz A."/>
            <person name="Stam W.T."/>
            <person name="Tice H."/>
            <person name="Bornberg-Bauer E."/>
            <person name="Green P.J."/>
            <person name="Pearson G.A."/>
            <person name="Procaccini G."/>
            <person name="Duarte C.M."/>
            <person name="Schmutz J."/>
            <person name="Reusch T.B.H."/>
            <person name="Van de Peer Y."/>
        </authorList>
    </citation>
    <scope>NUCLEOTIDE SEQUENCE [LARGE SCALE GENOMIC DNA]</scope>
    <source>
        <strain evidence="13">cv. Finnish</strain>
    </source>
</reference>
<dbReference type="InterPro" id="IPR003527">
    <property type="entry name" value="MAP_kinase_CS"/>
</dbReference>
<dbReference type="InterPro" id="IPR000719">
    <property type="entry name" value="Prot_kinase_dom"/>
</dbReference>
<dbReference type="GO" id="GO:0004707">
    <property type="term" value="F:MAP kinase activity"/>
    <property type="evidence" value="ECO:0007669"/>
    <property type="project" value="UniProtKB-EC"/>
</dbReference>
<evidence type="ECO:0000313" key="12">
    <source>
        <dbReference type="EMBL" id="KMZ57151.1"/>
    </source>
</evidence>
<keyword evidence="9" id="KW-0460">Magnesium</keyword>
<comment type="caution">
    <text evidence="12">The sequence shown here is derived from an EMBL/GenBank/DDBJ whole genome shotgun (WGS) entry which is preliminary data.</text>
</comment>
<accession>A0A0K9NK72</accession>
<comment type="catalytic activity">
    <reaction evidence="9">
        <text>L-threonyl-[protein] + ATP = O-phospho-L-threonyl-[protein] + ADP + H(+)</text>
        <dbReference type="Rhea" id="RHEA:46608"/>
        <dbReference type="Rhea" id="RHEA-COMP:11060"/>
        <dbReference type="Rhea" id="RHEA-COMP:11605"/>
        <dbReference type="ChEBI" id="CHEBI:15378"/>
        <dbReference type="ChEBI" id="CHEBI:30013"/>
        <dbReference type="ChEBI" id="CHEBI:30616"/>
        <dbReference type="ChEBI" id="CHEBI:61977"/>
        <dbReference type="ChEBI" id="CHEBI:456216"/>
        <dbReference type="EC" id="2.7.11.24"/>
    </reaction>
</comment>
<dbReference type="Pfam" id="PF00069">
    <property type="entry name" value="Pkinase"/>
    <property type="match status" value="1"/>
</dbReference>
<dbReference type="GO" id="GO:0004674">
    <property type="term" value="F:protein serine/threonine kinase activity"/>
    <property type="evidence" value="ECO:0000318"/>
    <property type="project" value="GO_Central"/>
</dbReference>
<evidence type="ECO:0000259" key="11">
    <source>
        <dbReference type="PROSITE" id="PS50011"/>
    </source>
</evidence>
<dbReference type="GO" id="GO:0005737">
    <property type="term" value="C:cytoplasm"/>
    <property type="evidence" value="ECO:0000318"/>
    <property type="project" value="GO_Central"/>
</dbReference>
<evidence type="ECO:0000256" key="5">
    <source>
        <dbReference type="ARBA" id="ARBA00022777"/>
    </source>
</evidence>
<gene>
    <name evidence="12" type="ORF">ZOSMA_89G01040</name>
</gene>
<dbReference type="GO" id="GO:0005634">
    <property type="term" value="C:nucleus"/>
    <property type="evidence" value="ECO:0000318"/>
    <property type="project" value="GO_Central"/>
</dbReference>
<evidence type="ECO:0000256" key="10">
    <source>
        <dbReference type="SAM" id="MobiDB-lite"/>
    </source>
</evidence>
<dbReference type="PANTHER" id="PTHR24055">
    <property type="entry name" value="MITOGEN-ACTIVATED PROTEIN KINASE"/>
    <property type="match status" value="1"/>
</dbReference>
<dbReference type="FunFam" id="1.10.510.10:FF:000013">
    <property type="entry name" value="Mitogen-activated protein kinase"/>
    <property type="match status" value="1"/>
</dbReference>
<dbReference type="Gene3D" id="1.10.510.10">
    <property type="entry name" value="Transferase(Phosphotransferase) domain 1"/>
    <property type="match status" value="1"/>
</dbReference>
<comment type="activity regulation">
    <text evidence="9">Activated by threonine and tyrosine phosphorylation.</text>
</comment>
<dbReference type="EC" id="2.7.11.24" evidence="9"/>
<dbReference type="FunFam" id="3.30.200.20:FF:000046">
    <property type="entry name" value="Mitogen-activated protein kinase"/>
    <property type="match status" value="1"/>
</dbReference>
<dbReference type="InterPro" id="IPR011009">
    <property type="entry name" value="Kinase-like_dom_sf"/>
</dbReference>
<keyword evidence="3 9" id="KW-0808">Transferase</keyword>
<feature type="compositionally biased region" description="Basic and acidic residues" evidence="10">
    <location>
        <begin position="337"/>
        <end position="355"/>
    </location>
</feature>
<keyword evidence="5 9" id="KW-0418">Kinase</keyword>
<evidence type="ECO:0000256" key="2">
    <source>
        <dbReference type="ARBA" id="ARBA00022527"/>
    </source>
</evidence>
<name>A0A0K9NK72_ZOSMR</name>
<keyword evidence="13" id="KW-1185">Reference proteome</keyword>
<evidence type="ECO:0000256" key="1">
    <source>
        <dbReference type="ARBA" id="ARBA00008832"/>
    </source>
</evidence>
<evidence type="ECO:0000313" key="13">
    <source>
        <dbReference type="Proteomes" id="UP000036987"/>
    </source>
</evidence>
<comment type="similarity">
    <text evidence="9">Belongs to the protein kinase superfamily. Ser/Thr protein kinase family. MAP kinase subfamily.</text>
</comment>
<comment type="similarity">
    <text evidence="1">Belongs to the protein kinase superfamily. CMGC Ser/Thr protein kinase family. MAP kinase subfamily.</text>
</comment>